<dbReference type="CDD" id="cd00202">
    <property type="entry name" value="ZnF_GATA"/>
    <property type="match status" value="1"/>
</dbReference>
<dbReference type="PANTHER" id="PTHR10071">
    <property type="entry name" value="TRANSCRIPTION FACTOR GATA FAMILY MEMBER"/>
    <property type="match status" value="1"/>
</dbReference>
<protein>
    <submittedName>
        <fullName evidence="11">HDL486Wp</fullName>
    </submittedName>
</protein>
<keyword evidence="7" id="KW-0539">Nucleus</keyword>
<dbReference type="GO" id="GO:0000978">
    <property type="term" value="F:RNA polymerase II cis-regulatory region sequence-specific DNA binding"/>
    <property type="evidence" value="ECO:0007669"/>
    <property type="project" value="TreeGrafter"/>
</dbReference>
<evidence type="ECO:0000256" key="2">
    <source>
        <dbReference type="ARBA" id="ARBA00022723"/>
    </source>
</evidence>
<dbReference type="OrthoDB" id="515401at2759"/>
<dbReference type="InterPro" id="IPR039355">
    <property type="entry name" value="Transcription_factor_GATA"/>
</dbReference>
<sequence>MHCRYHPETHLNGTRELATDNFCESIWKMYTRAKAILPGEERILNFSWRIMGIRAVSHRAKEMRNVDKGRMISSCNKVVMGFDDAPPLAVESLISMQEINKLSSADINPDTAHATMGSDDNSIGNFLSQSEGFDMEAMFAGVTNTAQDGIASIPEGNGSSRKGSYGKVKPVRKHMHGYSVGAVRKGSNWKASVKCSNCCTTTTPLWRRDPEGNPMCNACGLFLKLHGAMRPLSLKTDVIKKRQRSSNKHNAKQSDGSKSRNGSAMARTAPTEVAPPPPPPPPPPPTKPVSTATSSTVNGESTSGEVMDIHRNDDAWSAAVFQMHYKVPPTDNAFPALSDDLLVGHFAQLIESEDTSMFLSREQQLEQREKLLFK</sequence>
<keyword evidence="4" id="KW-0862">Zinc</keyword>
<feature type="compositionally biased region" description="Polar residues" evidence="9">
    <location>
        <begin position="253"/>
        <end position="262"/>
    </location>
</feature>
<dbReference type="Pfam" id="PF08550">
    <property type="entry name" value="GATA_AreA"/>
    <property type="match status" value="1"/>
</dbReference>
<feature type="domain" description="GATA-type" evidence="10">
    <location>
        <begin position="189"/>
        <end position="242"/>
    </location>
</feature>
<keyword evidence="2" id="KW-0479">Metal-binding</keyword>
<evidence type="ECO:0000256" key="5">
    <source>
        <dbReference type="ARBA" id="ARBA00023015"/>
    </source>
</evidence>
<dbReference type="GeneID" id="28723497"/>
<evidence type="ECO:0000256" key="4">
    <source>
        <dbReference type="ARBA" id="ARBA00022833"/>
    </source>
</evidence>
<dbReference type="Gene3D" id="3.30.50.10">
    <property type="entry name" value="Erythroid Transcription Factor GATA-1, subunit A"/>
    <property type="match status" value="1"/>
</dbReference>
<dbReference type="PROSITE" id="PS00344">
    <property type="entry name" value="GATA_ZN_FINGER_1"/>
    <property type="match status" value="1"/>
</dbReference>
<dbReference type="FunFam" id="3.30.50.10:FF:000007">
    <property type="entry name" value="Nitrogen regulatory AreA, N-terminal"/>
    <property type="match status" value="1"/>
</dbReference>
<organism evidence="11 12">
    <name type="scientific">Eremothecium sinecaudum</name>
    <dbReference type="NCBI Taxonomy" id="45286"/>
    <lineage>
        <taxon>Eukaryota</taxon>
        <taxon>Fungi</taxon>
        <taxon>Dikarya</taxon>
        <taxon>Ascomycota</taxon>
        <taxon>Saccharomycotina</taxon>
        <taxon>Saccharomycetes</taxon>
        <taxon>Saccharomycetales</taxon>
        <taxon>Saccharomycetaceae</taxon>
        <taxon>Eremothecium</taxon>
    </lineage>
</organism>
<comment type="subcellular location">
    <subcellularLocation>
        <location evidence="1">Nucleus</location>
    </subcellularLocation>
</comment>
<keyword evidence="12" id="KW-1185">Reference proteome</keyword>
<proteinExistence type="predicted"/>
<evidence type="ECO:0000313" key="11">
    <source>
        <dbReference type="EMBL" id="AMD20258.1"/>
    </source>
</evidence>
<gene>
    <name evidence="11" type="ORF">AW171_hschr42143</name>
</gene>
<dbReference type="STRING" id="45286.A0A0X8HRU9"/>
<dbReference type="SMART" id="SM00401">
    <property type="entry name" value="ZnF_GATA"/>
    <property type="match status" value="1"/>
</dbReference>
<evidence type="ECO:0000256" key="7">
    <source>
        <dbReference type="ARBA" id="ARBA00023242"/>
    </source>
</evidence>
<dbReference type="PROSITE" id="PS50114">
    <property type="entry name" value="GATA_ZN_FINGER_2"/>
    <property type="match status" value="1"/>
</dbReference>
<dbReference type="PANTHER" id="PTHR10071:SF281">
    <property type="entry name" value="BOX A-BINDING FACTOR-RELATED"/>
    <property type="match status" value="1"/>
</dbReference>
<accession>A0A0X8HRU9</accession>
<dbReference type="PRINTS" id="PR00619">
    <property type="entry name" value="GATAZNFINGER"/>
</dbReference>
<dbReference type="InterPro" id="IPR013088">
    <property type="entry name" value="Znf_NHR/GATA"/>
</dbReference>
<keyword evidence="5" id="KW-0805">Transcription regulation</keyword>
<feature type="compositionally biased region" description="Basic residues" evidence="9">
    <location>
        <begin position="241"/>
        <end position="251"/>
    </location>
</feature>
<evidence type="ECO:0000313" key="12">
    <source>
        <dbReference type="Proteomes" id="UP000243052"/>
    </source>
</evidence>
<dbReference type="InterPro" id="IPR013860">
    <property type="entry name" value="AreA_GATA"/>
</dbReference>
<dbReference type="GO" id="GO:0005634">
    <property type="term" value="C:nucleus"/>
    <property type="evidence" value="ECO:0007669"/>
    <property type="project" value="UniProtKB-SubCell"/>
</dbReference>
<keyword evidence="6" id="KW-0804">Transcription</keyword>
<dbReference type="GO" id="GO:0000122">
    <property type="term" value="P:negative regulation of transcription by RNA polymerase II"/>
    <property type="evidence" value="ECO:0007669"/>
    <property type="project" value="TreeGrafter"/>
</dbReference>
<evidence type="ECO:0000256" key="1">
    <source>
        <dbReference type="ARBA" id="ARBA00004123"/>
    </source>
</evidence>
<evidence type="ECO:0000259" key="10">
    <source>
        <dbReference type="PROSITE" id="PS50114"/>
    </source>
</evidence>
<dbReference type="SUPFAM" id="SSF57716">
    <property type="entry name" value="Glucocorticoid receptor-like (DNA-binding domain)"/>
    <property type="match status" value="1"/>
</dbReference>
<dbReference type="GO" id="GO:0008270">
    <property type="term" value="F:zinc ion binding"/>
    <property type="evidence" value="ECO:0007669"/>
    <property type="project" value="UniProtKB-KW"/>
</dbReference>
<feature type="compositionally biased region" description="Low complexity" evidence="9">
    <location>
        <begin position="288"/>
        <end position="297"/>
    </location>
</feature>
<dbReference type="EMBL" id="CP014244">
    <property type="protein sequence ID" value="AMD20258.1"/>
    <property type="molecule type" value="Genomic_DNA"/>
</dbReference>
<evidence type="ECO:0000256" key="6">
    <source>
        <dbReference type="ARBA" id="ARBA00023163"/>
    </source>
</evidence>
<keyword evidence="3 8" id="KW-0863">Zinc-finger</keyword>
<dbReference type="GO" id="GO:0045944">
    <property type="term" value="P:positive regulation of transcription by RNA polymerase II"/>
    <property type="evidence" value="ECO:0007669"/>
    <property type="project" value="TreeGrafter"/>
</dbReference>
<evidence type="ECO:0000256" key="3">
    <source>
        <dbReference type="ARBA" id="ARBA00022771"/>
    </source>
</evidence>
<evidence type="ECO:0000256" key="9">
    <source>
        <dbReference type="SAM" id="MobiDB-lite"/>
    </source>
</evidence>
<dbReference type="Pfam" id="PF00320">
    <property type="entry name" value="GATA"/>
    <property type="match status" value="1"/>
</dbReference>
<feature type="region of interest" description="Disordered" evidence="9">
    <location>
        <begin position="238"/>
        <end position="305"/>
    </location>
</feature>
<dbReference type="Proteomes" id="UP000243052">
    <property type="component" value="Chromosome iv"/>
</dbReference>
<evidence type="ECO:0000256" key="8">
    <source>
        <dbReference type="PROSITE-ProRule" id="PRU00094"/>
    </source>
</evidence>
<dbReference type="InterPro" id="IPR000679">
    <property type="entry name" value="Znf_GATA"/>
</dbReference>
<name>A0A0X8HRU9_9SACH</name>
<dbReference type="AlphaFoldDB" id="A0A0X8HRU9"/>
<reference evidence="11 12" key="1">
    <citation type="submission" date="2016-01" db="EMBL/GenBank/DDBJ databases">
        <title>Genome sequence of the yeast Holleya sinecauda.</title>
        <authorList>
            <person name="Dietrich F.S."/>
        </authorList>
    </citation>
    <scope>NUCLEOTIDE SEQUENCE [LARGE SCALE GENOMIC DNA]</scope>
    <source>
        <strain evidence="11 12">ATCC 58844</strain>
    </source>
</reference>
<dbReference type="GO" id="GO:0000981">
    <property type="term" value="F:DNA-binding transcription factor activity, RNA polymerase II-specific"/>
    <property type="evidence" value="ECO:0007669"/>
    <property type="project" value="TreeGrafter"/>
</dbReference>
<feature type="compositionally biased region" description="Pro residues" evidence="9">
    <location>
        <begin position="273"/>
        <end position="287"/>
    </location>
</feature>
<dbReference type="RefSeq" id="XP_017987254.1">
    <property type="nucleotide sequence ID" value="XM_018132168.1"/>
</dbReference>